<name>Q8JKU1_9VIRU</name>
<dbReference type="Proteomes" id="UP000232784">
    <property type="component" value="Segment"/>
</dbReference>
<proteinExistence type="predicted"/>
<evidence type="ECO:0000313" key="2">
    <source>
        <dbReference type="Proteomes" id="UP000232784"/>
    </source>
</evidence>
<dbReference type="EMBL" id="AF451898">
    <property type="protein sequence ID" value="AAN04315.1"/>
    <property type="molecule type" value="Genomic_DNA"/>
</dbReference>
<gene>
    <name evidence="1" type="primary">orf20</name>
</gene>
<evidence type="ECO:0000313" key="1">
    <source>
        <dbReference type="EMBL" id="AAN04315.1"/>
    </source>
</evidence>
<reference evidence="1 2" key="1">
    <citation type="journal article" date="2002" name="J. Virol.">
        <title>Analysis of the complete genome sequence of the Hz-1 virus suggests that it is related to members of the Baculoviridae.</title>
        <authorList>
            <person name="Cheng C.H."/>
            <person name="Liu S.M."/>
            <person name="Chow T.Y."/>
            <person name="Hsiao Y.Y."/>
            <person name="Wang D.P."/>
            <person name="Huang J.J."/>
            <person name="Chen H.H."/>
        </authorList>
    </citation>
    <scope>NUCLEOTIDE SEQUENCE [LARGE SCALE GENOMIC DNA]</scope>
</reference>
<sequence>MSRTQSGSDASCVWFWQRAVLSFRTRPRSDSGRLLRSIKFKYAKSYKKCIR</sequence>
<organism evidence="1 2">
    <name type="scientific">Heliothis zea nudivirus 1</name>
    <dbReference type="NCBI Taxonomy" id="3116536"/>
    <lineage>
        <taxon>Viruses</taxon>
        <taxon>Viruses incertae sedis</taxon>
        <taxon>Naldaviricetes</taxon>
        <taxon>Lefavirales</taxon>
        <taxon>Nudiviridae</taxon>
        <taxon>Betanudivirus</taxon>
        <taxon>Betanudivirus hezeae</taxon>
    </lineage>
</organism>
<protein>
    <submittedName>
        <fullName evidence="1">Orf20</fullName>
    </submittedName>
</protein>
<keyword evidence="2" id="KW-1185">Reference proteome</keyword>
<accession>Q8JKU1</accession>
<dbReference type="KEGG" id="vg:955172"/>